<dbReference type="OrthoDB" id="283083at2"/>
<feature type="transmembrane region" description="Helical" evidence="1">
    <location>
        <begin position="27"/>
        <end position="46"/>
    </location>
</feature>
<accession>A0A2T1K9L6</accession>
<evidence type="ECO:0000256" key="1">
    <source>
        <dbReference type="SAM" id="Phobius"/>
    </source>
</evidence>
<dbReference type="Pfam" id="PF14316">
    <property type="entry name" value="DUF4381"/>
    <property type="match status" value="1"/>
</dbReference>
<keyword evidence="1" id="KW-0472">Membrane</keyword>
<proteinExistence type="predicted"/>
<evidence type="ECO:0000313" key="3">
    <source>
        <dbReference type="Proteomes" id="UP000238385"/>
    </source>
</evidence>
<comment type="caution">
    <text evidence="2">The sequence shown here is derived from an EMBL/GenBank/DDBJ whole genome shotgun (WGS) entry which is preliminary data.</text>
</comment>
<gene>
    <name evidence="2" type="ORF">C7H08_16740</name>
</gene>
<reference evidence="2 3" key="1">
    <citation type="submission" date="2018-03" db="EMBL/GenBank/DDBJ databases">
        <title>Marinobacter brunus sp. nov., a marine bacterium of Gamma-proteobacteria isolated from the surface seawater of the South China Sea.</title>
        <authorList>
            <person name="Cheng H."/>
            <person name="Wu Y.-H."/>
            <person name="Xamxidin M."/>
            <person name="Xu X.-W."/>
        </authorList>
    </citation>
    <scope>NUCLEOTIDE SEQUENCE [LARGE SCALE GENOMIC DNA]</scope>
    <source>
        <strain evidence="2 3">JCM 30472</strain>
    </source>
</reference>
<keyword evidence="1" id="KW-0812">Transmembrane</keyword>
<organism evidence="2 3">
    <name type="scientific">Marinobacter halophilus</name>
    <dbReference type="NCBI Taxonomy" id="1323740"/>
    <lineage>
        <taxon>Bacteria</taxon>
        <taxon>Pseudomonadati</taxon>
        <taxon>Pseudomonadota</taxon>
        <taxon>Gammaproteobacteria</taxon>
        <taxon>Pseudomonadales</taxon>
        <taxon>Marinobacteraceae</taxon>
        <taxon>Marinobacter</taxon>
    </lineage>
</organism>
<dbReference type="InterPro" id="IPR025489">
    <property type="entry name" value="DUF4381"/>
</dbReference>
<name>A0A2T1K9L6_9GAMM</name>
<protein>
    <submittedName>
        <fullName evidence="2">DUF4381 domain-containing protein</fullName>
    </submittedName>
</protein>
<dbReference type="EMBL" id="PXNN01000017">
    <property type="protein sequence ID" value="PSF06730.1"/>
    <property type="molecule type" value="Genomic_DNA"/>
</dbReference>
<dbReference type="Proteomes" id="UP000238385">
    <property type="component" value="Unassembled WGS sequence"/>
</dbReference>
<sequence length="155" mass="17857">MNRQDPLAQLRDIHLPETGGFWPPAPGWWLVGALVLISLAAVLLFWRRHKRNTLWQRQARDLLVDLEQSPRKDSRWFCELNALLKRVARQAFPERNPEVMSGHEWVDFLLETAPNDRIASRPMVEAMVASTWQPRPAADPAQALSFAAAWLETRV</sequence>
<keyword evidence="1" id="KW-1133">Transmembrane helix</keyword>
<keyword evidence="3" id="KW-1185">Reference proteome</keyword>
<dbReference type="RefSeq" id="WP_106673357.1">
    <property type="nucleotide sequence ID" value="NZ_BMFE01000002.1"/>
</dbReference>
<evidence type="ECO:0000313" key="2">
    <source>
        <dbReference type="EMBL" id="PSF06730.1"/>
    </source>
</evidence>
<dbReference type="AlphaFoldDB" id="A0A2T1K9L6"/>